<dbReference type="InterPro" id="IPR023214">
    <property type="entry name" value="HAD_sf"/>
</dbReference>
<feature type="domain" description="HMA" evidence="18">
    <location>
        <begin position="55"/>
        <end position="121"/>
    </location>
</feature>
<dbReference type="PATRIC" id="fig|523841.21.peg.3652"/>
<dbReference type="SFLD" id="SFLDS00003">
    <property type="entry name" value="Haloacid_Dehalogenase"/>
    <property type="match status" value="1"/>
</dbReference>
<dbReference type="GO" id="GO:0005507">
    <property type="term" value="F:copper ion binding"/>
    <property type="evidence" value="ECO:0007669"/>
    <property type="project" value="InterPro"/>
</dbReference>
<keyword evidence="4" id="KW-0813">Transport</keyword>
<feature type="compositionally biased region" description="Low complexity" evidence="16">
    <location>
        <begin position="21"/>
        <end position="42"/>
    </location>
</feature>
<feature type="region of interest" description="Disordered" evidence="16">
    <location>
        <begin position="1"/>
        <end position="65"/>
    </location>
</feature>
<evidence type="ECO:0000256" key="2">
    <source>
        <dbReference type="ARBA" id="ARBA00006024"/>
    </source>
</evidence>
<geneLocation type="plasmid" evidence="20 25">
    <name>HMPLAS1</name>
</geneLocation>
<dbReference type="InterPro" id="IPR051014">
    <property type="entry name" value="Cation_Transport_ATPase_IB"/>
</dbReference>
<evidence type="ECO:0000256" key="12">
    <source>
        <dbReference type="ARBA" id="ARBA00022989"/>
    </source>
</evidence>
<dbReference type="Pfam" id="PF00702">
    <property type="entry name" value="Hydrolase"/>
    <property type="match status" value="1"/>
</dbReference>
<dbReference type="InterPro" id="IPR027256">
    <property type="entry name" value="P-typ_ATPase_IB"/>
</dbReference>
<dbReference type="SUPFAM" id="SSF81653">
    <property type="entry name" value="Calcium ATPase, transduction domain A"/>
    <property type="match status" value="1"/>
</dbReference>
<geneLocation type="plasmid" evidence="22 26">
    <name>pHME505</name>
</geneLocation>
<dbReference type="InterPro" id="IPR059000">
    <property type="entry name" value="ATPase_P-type_domA"/>
</dbReference>
<dbReference type="EMBL" id="CP007554">
    <property type="protein sequence ID" value="AHZ24528.1"/>
    <property type="molecule type" value="Genomic_DNA"/>
</dbReference>
<dbReference type="FunFam" id="2.70.150.10:FF:000002">
    <property type="entry name" value="Copper-transporting ATPase 1, putative"/>
    <property type="match status" value="1"/>
</dbReference>
<reference evidence="19" key="5">
    <citation type="submission" date="2014-05" db="EMBL/GenBank/DDBJ databases">
        <authorList>
            <person name="Wang L."/>
            <person name="Yang H."/>
            <person name="Xiang H."/>
        </authorList>
    </citation>
    <scope>NUCLEOTIDE SEQUENCE</scope>
    <source>
        <strain evidence="19">CGMCC 1.2087</strain>
        <plasmid evidence="19">pHM500</plasmid>
    </source>
</reference>
<keyword evidence="5 17" id="KW-0812">Transmembrane</keyword>
<dbReference type="CDD" id="cd00371">
    <property type="entry name" value="HMA"/>
    <property type="match status" value="2"/>
</dbReference>
<dbReference type="EMBL" id="CP001871">
    <property type="protein sequence ID" value="AFK21399.1"/>
    <property type="molecule type" value="Genomic_DNA"/>
</dbReference>
<evidence type="ECO:0000313" key="22">
    <source>
        <dbReference type="EMBL" id="QCQ76924.1"/>
    </source>
</evidence>
<keyword evidence="13" id="KW-0186">Copper</keyword>
<evidence type="ECO:0000313" key="24">
    <source>
        <dbReference type="Proteomes" id="UP000011603"/>
    </source>
</evidence>
<dbReference type="RefSeq" id="WP_004060846.1">
    <property type="nucleotide sequence ID" value="NC_017944.1"/>
</dbReference>
<evidence type="ECO:0000313" key="25">
    <source>
        <dbReference type="Proteomes" id="UP000027075"/>
    </source>
</evidence>
<feature type="transmembrane region" description="Helical" evidence="17">
    <location>
        <begin position="224"/>
        <end position="241"/>
    </location>
</feature>
<organism evidence="19 23">
    <name type="scientific">Haloferax mediterranei (strain ATCC 33500 / DSM 1411 / JCM 8866 / NBRC 14739 / NCIMB 2177 / R-4)</name>
    <name type="common">Halobacterium mediterranei</name>
    <dbReference type="NCBI Taxonomy" id="523841"/>
    <lineage>
        <taxon>Archaea</taxon>
        <taxon>Methanobacteriati</taxon>
        <taxon>Methanobacteriota</taxon>
        <taxon>Stenosarchaea group</taxon>
        <taxon>Halobacteria</taxon>
        <taxon>Halobacteriales</taxon>
        <taxon>Haloferacaceae</taxon>
        <taxon>Haloferax</taxon>
    </lineage>
</organism>
<evidence type="ECO:0000256" key="14">
    <source>
        <dbReference type="ARBA" id="ARBA00023065"/>
    </source>
</evidence>
<keyword evidence="12 17" id="KW-1133">Transmembrane helix</keyword>
<dbReference type="GO" id="GO:0005524">
    <property type="term" value="F:ATP binding"/>
    <property type="evidence" value="ECO:0007669"/>
    <property type="project" value="UniProtKB-KW"/>
</dbReference>
<dbReference type="InterPro" id="IPR036163">
    <property type="entry name" value="HMA_dom_sf"/>
</dbReference>
<keyword evidence="14" id="KW-0406">Ion transport</keyword>
<keyword evidence="19" id="KW-0378">Hydrolase</keyword>
<proteinExistence type="inferred from homology"/>
<dbReference type="Proteomes" id="UP000027075">
    <property type="component" value="Plasmid HMPLAS1"/>
</dbReference>
<evidence type="ECO:0000313" key="23">
    <source>
        <dbReference type="Proteomes" id="UP000006469"/>
    </source>
</evidence>
<dbReference type="PANTHER" id="PTHR48085">
    <property type="entry name" value="CADMIUM/ZINC-TRANSPORTING ATPASE HMA2-RELATED"/>
    <property type="match status" value="1"/>
</dbReference>
<evidence type="ECO:0000256" key="3">
    <source>
        <dbReference type="ARBA" id="ARBA00012517"/>
    </source>
</evidence>
<dbReference type="PROSITE" id="PS00154">
    <property type="entry name" value="ATPASE_E1_E2"/>
    <property type="match status" value="1"/>
</dbReference>
<evidence type="ECO:0000256" key="9">
    <source>
        <dbReference type="ARBA" id="ARBA00022796"/>
    </source>
</evidence>
<evidence type="ECO:0000313" key="26">
    <source>
        <dbReference type="Proteomes" id="UP000299011"/>
    </source>
</evidence>
<keyword evidence="8" id="KW-0547">Nucleotide-binding</keyword>
<keyword evidence="15 17" id="KW-0472">Membrane</keyword>
<evidence type="ECO:0000256" key="11">
    <source>
        <dbReference type="ARBA" id="ARBA00022967"/>
    </source>
</evidence>
<dbReference type="PANTHER" id="PTHR48085:SF5">
    <property type="entry name" value="CADMIUM_ZINC-TRANSPORTING ATPASE HMA4-RELATED"/>
    <property type="match status" value="1"/>
</dbReference>
<evidence type="ECO:0000256" key="15">
    <source>
        <dbReference type="ARBA" id="ARBA00023136"/>
    </source>
</evidence>
<evidence type="ECO:0000256" key="6">
    <source>
        <dbReference type="ARBA" id="ARBA00022723"/>
    </source>
</evidence>
<dbReference type="KEGG" id="hme:HFX_6277"/>
<dbReference type="GeneID" id="40158056"/>
<dbReference type="GO" id="GO:0012505">
    <property type="term" value="C:endomembrane system"/>
    <property type="evidence" value="ECO:0007669"/>
    <property type="project" value="UniProtKB-SubCell"/>
</dbReference>
<sequence length="882" mass="92625">MSEYDGRDLDDGTGSSTAPPDDCGCDGACDADADTSASTGSGEELSPPKSGSDTARAEFGVPEMDCPSCAGKVESSVRRLDGIDDIDPRVTTGRLVVDYDPNRTTVDDIRTNIEGAGYAVEDEPSTRRITLSVPDMDCPSCAGKVENALADTSGVLDYETRPTTGKAVVTVAADARPETVVAAIENAGYEVTGTDADELVGDGDTGDADAEHESVWRSSRAVKTWVSGGFLAAGITAEYLLGLELVVASVLGVSFTLAEVLYIVGTAIGGQAILRNGYYSARNRSLDIDFLMSVAILSAVTASLISSPTSLYFEAATLAFLFSVSELLERYSMDRTRNSLRELMDLSPDEATVRRDGTETVVPVEELEVGDVVVVKPGEKIPVDGSVLSGDSAVNQAPITGESVPVDKTPGDEVYAGTVNEAGYLEVRVESVAGDDTLSRIVSMVEDAQANKTEREQFVERFSSYYTPVMVVVAIGVAAIPPLAFELNWVTWFVYGITMLVLACPCAFVISTPVSVVSGITSAARNGVLIKGGTHLEAMGSVEAIAVDKTGTLTKGELTVTDIVPVNGYSEDDVLRCARGLESRSEHPIGEAIVSHAEGNGVAGREIDEFESITGKGVRADLDGIPHFAGKPGFFEELGFDLGHVHVTDASDSLSEEVRALCDKQGCLNLVEDTIPRLQAEGKTVVIVGTEDEIEGIVAVADEVRPDARATVEQLREFGLSVVMLTGDNEGTARAIAEQVGVDDFRAGLLPEDKVTAVEGLLDEYESVAMVGDGINDAPALATATVGVAMGAAGTDTALETADIALMADDLSKLPYLYELSHQANNVIRQNIWASLAIKAVLAIGVPLGYVTVALAVLAGDAGMTLGVTGNAMRLARIRPDE</sequence>
<dbReference type="SUPFAM" id="SSF81665">
    <property type="entry name" value="Calcium ATPase, transmembrane domain M"/>
    <property type="match status" value="1"/>
</dbReference>
<reference evidence="20 25" key="4">
    <citation type="submission" date="2014-04" db="EMBL/GenBank/DDBJ databases">
        <title>Transcriptional profiles of Haloferax mediterranei on the basis of nitrogen availability.</title>
        <authorList>
            <person name="Bautista V."/>
        </authorList>
    </citation>
    <scope>NUCLEOTIDE SEQUENCE [LARGE SCALE GENOMIC DNA]</scope>
    <source>
        <strain evidence="20">ATCC 33500</strain>
        <strain evidence="25">ATCC 33500 / DSM 1411 / JCM 8866 / NBRC 14739 / NCIMB 2177 / R-4</strain>
        <plasmid evidence="20">HMPLAS1</plasmid>
        <plasmid evidence="25">Plasmid HMPLAS1</plasmid>
    </source>
</reference>
<dbReference type="Proteomes" id="UP000011603">
    <property type="component" value="Unassembled WGS sequence"/>
</dbReference>
<dbReference type="InterPro" id="IPR018303">
    <property type="entry name" value="ATPase_P-typ_P_site"/>
</dbReference>
<dbReference type="GO" id="GO:0016020">
    <property type="term" value="C:membrane"/>
    <property type="evidence" value="ECO:0007669"/>
    <property type="project" value="InterPro"/>
</dbReference>
<dbReference type="Pfam" id="PF00403">
    <property type="entry name" value="HMA"/>
    <property type="match status" value="2"/>
</dbReference>
<dbReference type="SUPFAM" id="SSF56784">
    <property type="entry name" value="HAD-like"/>
    <property type="match status" value="1"/>
</dbReference>
<dbReference type="PRINTS" id="PR00119">
    <property type="entry name" value="CATATPASE"/>
</dbReference>
<dbReference type="Proteomes" id="UP000006469">
    <property type="component" value="Plasmid pHM500"/>
</dbReference>
<dbReference type="Gene3D" id="2.70.150.10">
    <property type="entry name" value="Calcium-transporting ATPase, cytoplasmic transduction domain A"/>
    <property type="match status" value="1"/>
</dbReference>
<keyword evidence="19" id="KW-0614">Plasmid</keyword>
<evidence type="ECO:0000256" key="16">
    <source>
        <dbReference type="SAM" id="MobiDB-lite"/>
    </source>
</evidence>
<dbReference type="OrthoDB" id="8588at2157"/>
<evidence type="ECO:0000313" key="19">
    <source>
        <dbReference type="EMBL" id="AFK21399.1"/>
    </source>
</evidence>
<reference evidence="22 26" key="6">
    <citation type="submission" date="2019-04" db="EMBL/GenBank/DDBJ databases">
        <title>Methylomes of two halophilic Archaea, Haloarcula marismortui and Haloferax mediterranei.</title>
        <authorList>
            <person name="DasSarma S."/>
            <person name="DasSarma P."/>
            <person name="DasSarma S."/>
            <person name="Fomenkov A."/>
            <person name="Vincze T."/>
            <person name="Anton B.P."/>
            <person name="Roberts R.J."/>
        </authorList>
    </citation>
    <scope>NUCLEOTIDE SEQUENCE [LARGE SCALE GENOMIC DNA]</scope>
    <source>
        <strain evidence="22">ATCC 33500</strain>
        <strain evidence="26">ATCC 33500 / DSM 1411 / JCM 8866 / NBRC 14739 / NCIMB 2177 / R-4</strain>
        <plasmid evidence="22 26">pHME505</plasmid>
    </source>
</reference>
<dbReference type="NCBIfam" id="TIGR00003">
    <property type="entry name" value="copper ion binding protein"/>
    <property type="match status" value="1"/>
</dbReference>
<dbReference type="EC" id="7.2.2.8" evidence="3"/>
<dbReference type="InterPro" id="IPR001757">
    <property type="entry name" value="P_typ_ATPase"/>
</dbReference>
<dbReference type="NCBIfam" id="TIGR01525">
    <property type="entry name" value="ATPase-IB_hvy"/>
    <property type="match status" value="1"/>
</dbReference>
<feature type="compositionally biased region" description="Basic and acidic residues" evidence="16">
    <location>
        <begin position="1"/>
        <end position="10"/>
    </location>
</feature>
<keyword evidence="6" id="KW-0479">Metal-binding</keyword>
<evidence type="ECO:0000256" key="4">
    <source>
        <dbReference type="ARBA" id="ARBA00022448"/>
    </source>
</evidence>
<evidence type="ECO:0000256" key="10">
    <source>
        <dbReference type="ARBA" id="ARBA00022840"/>
    </source>
</evidence>
<dbReference type="PROSITE" id="PS50846">
    <property type="entry name" value="HMA_2"/>
    <property type="match status" value="2"/>
</dbReference>
<geneLocation type="plasmid" evidence="19 23">
    <name>pHM500</name>
</geneLocation>
<dbReference type="SFLD" id="SFLDG00002">
    <property type="entry name" value="C1.7:_P-type_atpase_like"/>
    <property type="match status" value="1"/>
</dbReference>
<keyword evidence="11" id="KW-1278">Translocase</keyword>
<feature type="domain" description="HMA" evidence="18">
    <location>
        <begin position="127"/>
        <end position="192"/>
    </location>
</feature>
<evidence type="ECO:0000256" key="5">
    <source>
        <dbReference type="ARBA" id="ARBA00022692"/>
    </source>
</evidence>
<dbReference type="InterPro" id="IPR006121">
    <property type="entry name" value="HMA_dom"/>
</dbReference>
<dbReference type="InterPro" id="IPR006122">
    <property type="entry name" value="HMA_Cu_ion-bd"/>
</dbReference>
<reference evidence="21 24" key="3">
    <citation type="journal article" date="2014" name="PLoS Genet.">
        <title>Phylogenetically driven sequencing of extremely halophilic archaea reveals strategies for static and dynamic osmo-response.</title>
        <authorList>
            <person name="Becker E.A."/>
            <person name="Seitzer P.M."/>
            <person name="Tritt A."/>
            <person name="Larsen D."/>
            <person name="Krusor M."/>
            <person name="Yao A.I."/>
            <person name="Wu D."/>
            <person name="Madern D."/>
            <person name="Eisen J.A."/>
            <person name="Darling A.E."/>
            <person name="Facciotti M.T."/>
        </authorList>
    </citation>
    <scope>NUCLEOTIDE SEQUENCE [LARGE SCALE GENOMIC DNA]</scope>
    <source>
        <strain evidence="21">ATCC 33500</strain>
        <strain evidence="24">ATCC 33500 / DSM 1411 / JCM 8866 / NBRC 14739 / NCIMB 2177 / R-4</strain>
    </source>
</reference>
<protein>
    <recommendedName>
        <fullName evidence="3">P-type Cu(+) transporter</fullName>
        <ecNumber evidence="3">7.2.2.8</ecNumber>
    </recommendedName>
</protein>
<feature type="transmembrane region" description="Helical" evidence="17">
    <location>
        <begin position="836"/>
        <end position="859"/>
    </location>
</feature>
<dbReference type="NCBIfam" id="TIGR01494">
    <property type="entry name" value="ATPase_P-type"/>
    <property type="match status" value="2"/>
</dbReference>
<dbReference type="SFLD" id="SFLDF00027">
    <property type="entry name" value="p-type_atpase"/>
    <property type="match status" value="1"/>
</dbReference>
<comment type="similarity">
    <text evidence="2">Belongs to the cation transport ATPase (P-type) (TC 3.A.3) family. Type IB subfamily.</text>
</comment>
<evidence type="ECO:0000259" key="18">
    <source>
        <dbReference type="PROSITE" id="PS50846"/>
    </source>
</evidence>
<dbReference type="EMBL" id="AOLO01000015">
    <property type="protein sequence ID" value="ELZ97280.1"/>
    <property type="molecule type" value="Genomic_DNA"/>
</dbReference>
<dbReference type="FunFam" id="3.40.50.1000:FF:000144">
    <property type="entry name" value="copper-transporting ATPase 1 isoform X2"/>
    <property type="match status" value="1"/>
</dbReference>
<keyword evidence="24" id="KW-1185">Reference proteome</keyword>
<evidence type="ECO:0000256" key="17">
    <source>
        <dbReference type="SAM" id="Phobius"/>
    </source>
</evidence>
<feature type="transmembrane region" description="Helical" evidence="17">
    <location>
        <begin position="465"/>
        <end position="484"/>
    </location>
</feature>
<evidence type="ECO:0000256" key="7">
    <source>
        <dbReference type="ARBA" id="ARBA00022737"/>
    </source>
</evidence>
<dbReference type="Pfam" id="PF00122">
    <property type="entry name" value="E1-E2_ATPase"/>
    <property type="match status" value="1"/>
</dbReference>
<dbReference type="GO" id="GO:0016887">
    <property type="term" value="F:ATP hydrolysis activity"/>
    <property type="evidence" value="ECO:0007669"/>
    <property type="project" value="InterPro"/>
</dbReference>
<dbReference type="AlphaFoldDB" id="I3RAY9"/>
<evidence type="ECO:0000313" key="21">
    <source>
        <dbReference type="EMBL" id="ELZ97280.1"/>
    </source>
</evidence>
<dbReference type="InterPro" id="IPR023299">
    <property type="entry name" value="ATPase_P-typ_cyto_dom_N"/>
</dbReference>
<accession>I3RAY9</accession>
<dbReference type="EMBL" id="CP039140">
    <property type="protein sequence ID" value="QCQ76924.1"/>
    <property type="molecule type" value="Genomic_DNA"/>
</dbReference>
<dbReference type="NCBIfam" id="TIGR01512">
    <property type="entry name" value="ATPase-IB2_Cd"/>
    <property type="match status" value="1"/>
</dbReference>
<reference evidence="19 23" key="2">
    <citation type="journal article" date="2012" name="J. Bacteriol.">
        <title>Complete genome sequence of the metabolically versatile halophilic archaeon Haloferax mediterranei, a poly(3-hydroxybutyrate-co-3-hydroxyvalerate) producer.</title>
        <authorList>
            <person name="Han J."/>
            <person name="Zhang F."/>
            <person name="Hou J."/>
            <person name="Liu X."/>
            <person name="Li M."/>
            <person name="Liu H."/>
            <person name="Cai L."/>
            <person name="Zhang B."/>
            <person name="Chen Y."/>
            <person name="Zhou J."/>
            <person name="Hu S."/>
            <person name="Xiang H."/>
        </authorList>
    </citation>
    <scope>NUCLEOTIDE SEQUENCE [LARGE SCALE GENOMIC DNA]</scope>
    <source>
        <strain evidence="23">ATCC 33500 / DSM 1411 / JCM 8866 / NBRC 14739 / NCIMB 2177 / R-4</strain>
        <strain evidence="19">CGMCC 1.2087</strain>
        <plasmid evidence="23">pHM500</plasmid>
    </source>
</reference>
<dbReference type="InterPro" id="IPR008250">
    <property type="entry name" value="ATPase_P-typ_transduc_dom_A_sf"/>
</dbReference>
<dbReference type="SUPFAM" id="SSF55008">
    <property type="entry name" value="HMA, heavy metal-associated domain"/>
    <property type="match status" value="2"/>
</dbReference>
<evidence type="ECO:0000256" key="8">
    <source>
        <dbReference type="ARBA" id="ARBA00022741"/>
    </source>
</evidence>
<dbReference type="InterPro" id="IPR044492">
    <property type="entry name" value="P_typ_ATPase_HD_dom"/>
</dbReference>
<gene>
    <name evidence="19" type="primary">zntA1</name>
    <name evidence="22" type="synonym">cadA</name>
    <name evidence="19" type="ordered locus">HFX_6277</name>
    <name evidence="20" type="ORF">BM92_16605</name>
    <name evidence="21" type="ORF">C439_18198</name>
    <name evidence="22" type="ORF">E6P09_16525</name>
</gene>
<dbReference type="HOGENOM" id="CLU_001771_6_2_2"/>
<dbReference type="Gene3D" id="3.30.70.100">
    <property type="match status" value="2"/>
</dbReference>
<dbReference type="Gene3D" id="3.40.1110.10">
    <property type="entry name" value="Calcium-transporting ATPase, cytoplasmic domain N"/>
    <property type="match status" value="1"/>
</dbReference>
<reference evidence="19" key="1">
    <citation type="journal article" date="2012" name="Appl. Environ. Microbiol.">
        <title>Identification of the haloarchaeal phasin (PhaP) that functions in polyhydroxyalkanoate accumulation and granule formation in Haloferax mediterranei.</title>
        <authorList>
            <person name="Cai S."/>
            <person name="Cai L."/>
            <person name="Liu H."/>
            <person name="Liu X."/>
            <person name="Han J."/>
            <person name="Zhou J."/>
            <person name="Xiang H."/>
        </authorList>
    </citation>
    <scope>NUCLEOTIDE SEQUENCE</scope>
    <source>
        <strain evidence="19">CGMCC 1.2087</strain>
    </source>
</reference>
<comment type="subcellular location">
    <subcellularLocation>
        <location evidence="1">Endomembrane system</location>
        <topology evidence="1">Multi-pass membrane protein</topology>
    </subcellularLocation>
</comment>
<evidence type="ECO:0000256" key="13">
    <source>
        <dbReference type="ARBA" id="ARBA00023008"/>
    </source>
</evidence>
<dbReference type="GO" id="GO:0140581">
    <property type="term" value="F:P-type monovalent copper transporter activity"/>
    <property type="evidence" value="ECO:0007669"/>
    <property type="project" value="UniProtKB-EC"/>
</dbReference>
<dbReference type="InterPro" id="IPR036412">
    <property type="entry name" value="HAD-like_sf"/>
</dbReference>
<dbReference type="Proteomes" id="UP000299011">
    <property type="component" value="Plasmid pHME505"/>
</dbReference>
<name>I3RAY9_HALMT</name>
<feature type="transmembrane region" description="Helical" evidence="17">
    <location>
        <begin position="490"/>
        <end position="510"/>
    </location>
</feature>
<keyword evidence="7" id="KW-0677">Repeat</keyword>
<evidence type="ECO:0000313" key="20">
    <source>
        <dbReference type="EMBL" id="AHZ24528.1"/>
    </source>
</evidence>
<evidence type="ECO:0000256" key="1">
    <source>
        <dbReference type="ARBA" id="ARBA00004127"/>
    </source>
</evidence>
<feature type="transmembrane region" description="Helical" evidence="17">
    <location>
        <begin position="247"/>
        <end position="274"/>
    </location>
</feature>
<keyword evidence="10" id="KW-0067">ATP-binding</keyword>
<keyword evidence="9" id="KW-0187">Copper transport</keyword>
<dbReference type="InterPro" id="IPR023298">
    <property type="entry name" value="ATPase_P-typ_TM_dom_sf"/>
</dbReference>
<dbReference type="Gene3D" id="3.40.50.1000">
    <property type="entry name" value="HAD superfamily/HAD-like"/>
    <property type="match status" value="1"/>
</dbReference>